<dbReference type="Proteomes" id="UP001237843">
    <property type="component" value="Unassembled WGS sequence"/>
</dbReference>
<protein>
    <submittedName>
        <fullName evidence="1">Uncharacterized protein</fullName>
    </submittedName>
</protein>
<proteinExistence type="predicted"/>
<dbReference type="Gene3D" id="3.40.50.300">
    <property type="entry name" value="P-loop containing nucleotide triphosphate hydrolases"/>
    <property type="match status" value="1"/>
</dbReference>
<dbReference type="RefSeq" id="WP_284074937.1">
    <property type="nucleotide sequence ID" value="NZ_JAQTJH010000012.1"/>
</dbReference>
<dbReference type="InterPro" id="IPR027417">
    <property type="entry name" value="P-loop_NTPase"/>
</dbReference>
<comment type="caution">
    <text evidence="1">The sequence shown here is derived from an EMBL/GenBank/DDBJ whole genome shotgun (WGS) entry which is preliminary data.</text>
</comment>
<accession>A0AAW6VQE4</accession>
<evidence type="ECO:0000313" key="1">
    <source>
        <dbReference type="EMBL" id="MDK2062771.1"/>
    </source>
</evidence>
<reference evidence="1" key="1">
    <citation type="journal article" date="2023" name="Antibiotics">
        <title>Genomic Characterization of Antibiotic-Resistant Campylobacterales Isolated from Chilean Poultry Meat.</title>
        <authorList>
            <person name="Concha-Toloza M."/>
            <person name="Lopez-Cantillo M."/>
            <person name="Molina-Mora J.A."/>
            <person name="Collado L."/>
        </authorList>
    </citation>
    <scope>NUCLEOTIDE SEQUENCE</scope>
    <source>
        <strain evidence="1">FR1p273A</strain>
    </source>
</reference>
<evidence type="ECO:0000313" key="2">
    <source>
        <dbReference type="Proteomes" id="UP001237843"/>
    </source>
</evidence>
<dbReference type="AlphaFoldDB" id="A0AAW6VQE4"/>
<dbReference type="EMBL" id="JAQTJH010000012">
    <property type="protein sequence ID" value="MDK2062771.1"/>
    <property type="molecule type" value="Genomic_DNA"/>
</dbReference>
<name>A0AAW6VQE4_9BACT</name>
<sequence>MKTVLLVNGLPRAGKDTFADFLVENYGFTKMSFANEMKNIICRTLNISRVDLENFKNERVELFADGKSIIDFRALLQNFGTEAMKPVFGDGVWADILYKKIEELENKKIVVPDFRFLFEYQNSRDFDIKTILIKDDRELPLVGHASDVELYQNNFVFDLIIENDKTEKFFETIDGVIK</sequence>
<organism evidence="1 2">
    <name type="scientific">Aliarcobacter butzleri</name>
    <dbReference type="NCBI Taxonomy" id="28197"/>
    <lineage>
        <taxon>Bacteria</taxon>
        <taxon>Pseudomonadati</taxon>
        <taxon>Campylobacterota</taxon>
        <taxon>Epsilonproteobacteria</taxon>
        <taxon>Campylobacterales</taxon>
        <taxon>Arcobacteraceae</taxon>
        <taxon>Aliarcobacter</taxon>
    </lineage>
</organism>
<dbReference type="SUPFAM" id="SSF52540">
    <property type="entry name" value="P-loop containing nucleoside triphosphate hydrolases"/>
    <property type="match status" value="1"/>
</dbReference>
<reference evidence="1" key="2">
    <citation type="submission" date="2023-02" db="EMBL/GenBank/DDBJ databases">
        <authorList>
            <person name="Concha-Toloza M."/>
            <person name="Lopez-Cantillo M."/>
            <person name="Molina-Mora J."/>
            <person name="Collado L."/>
        </authorList>
    </citation>
    <scope>NUCLEOTIDE SEQUENCE</scope>
    <source>
        <strain evidence="1">FR1p273A</strain>
    </source>
</reference>
<gene>
    <name evidence="1" type="ORF">PT520_09605</name>
</gene>